<evidence type="ECO:0000313" key="3">
    <source>
        <dbReference type="Proteomes" id="UP000324222"/>
    </source>
</evidence>
<name>A0A5B7FEI5_PORTR</name>
<organism evidence="2 3">
    <name type="scientific">Portunus trituberculatus</name>
    <name type="common">Swimming crab</name>
    <name type="synonym">Neptunus trituberculatus</name>
    <dbReference type="NCBI Taxonomy" id="210409"/>
    <lineage>
        <taxon>Eukaryota</taxon>
        <taxon>Metazoa</taxon>
        <taxon>Ecdysozoa</taxon>
        <taxon>Arthropoda</taxon>
        <taxon>Crustacea</taxon>
        <taxon>Multicrustacea</taxon>
        <taxon>Malacostraca</taxon>
        <taxon>Eumalacostraca</taxon>
        <taxon>Eucarida</taxon>
        <taxon>Decapoda</taxon>
        <taxon>Pleocyemata</taxon>
        <taxon>Brachyura</taxon>
        <taxon>Eubrachyura</taxon>
        <taxon>Portunoidea</taxon>
        <taxon>Portunidae</taxon>
        <taxon>Portuninae</taxon>
        <taxon>Portunus</taxon>
    </lineage>
</organism>
<comment type="caution">
    <text evidence="2">The sequence shown here is derived from an EMBL/GenBank/DDBJ whole genome shotgun (WGS) entry which is preliminary data.</text>
</comment>
<keyword evidence="3" id="KW-1185">Reference proteome</keyword>
<dbReference type="EMBL" id="VSRR010005849">
    <property type="protein sequence ID" value="MPC43478.1"/>
    <property type="molecule type" value="Genomic_DNA"/>
</dbReference>
<dbReference type="Proteomes" id="UP000324222">
    <property type="component" value="Unassembled WGS sequence"/>
</dbReference>
<evidence type="ECO:0000313" key="2">
    <source>
        <dbReference type="EMBL" id="MPC43478.1"/>
    </source>
</evidence>
<reference evidence="2 3" key="1">
    <citation type="submission" date="2019-05" db="EMBL/GenBank/DDBJ databases">
        <title>Another draft genome of Portunus trituberculatus and its Hox gene families provides insights of decapod evolution.</title>
        <authorList>
            <person name="Jeong J.-H."/>
            <person name="Song I."/>
            <person name="Kim S."/>
            <person name="Choi T."/>
            <person name="Kim D."/>
            <person name="Ryu S."/>
            <person name="Kim W."/>
        </authorList>
    </citation>
    <scope>NUCLEOTIDE SEQUENCE [LARGE SCALE GENOMIC DNA]</scope>
    <source>
        <tissue evidence="2">Muscle</tissue>
    </source>
</reference>
<dbReference type="AlphaFoldDB" id="A0A5B7FEI5"/>
<gene>
    <name evidence="2" type="ORF">E2C01_037127</name>
</gene>
<sequence length="98" mass="10540">MRHPPSRKVTAIRISLASQHMTNINATVLPKLPAALPAYRHTLACCLPTYKPTLAGLPACLPACLPTCLLPSSPPVATNPQSSRSHNKHTSHYDNIPV</sequence>
<protein>
    <submittedName>
        <fullName evidence="2">Uncharacterized protein</fullName>
    </submittedName>
</protein>
<evidence type="ECO:0000256" key="1">
    <source>
        <dbReference type="SAM" id="MobiDB-lite"/>
    </source>
</evidence>
<feature type="region of interest" description="Disordered" evidence="1">
    <location>
        <begin position="74"/>
        <end position="98"/>
    </location>
</feature>
<proteinExistence type="predicted"/>
<accession>A0A5B7FEI5</accession>